<name>A0ABQ9HUP2_9NEOP</name>
<protein>
    <submittedName>
        <fullName evidence="2">Uncharacterized protein</fullName>
    </submittedName>
</protein>
<feature type="region of interest" description="Disordered" evidence="1">
    <location>
        <begin position="106"/>
        <end position="125"/>
    </location>
</feature>
<comment type="caution">
    <text evidence="2">The sequence shown here is derived from an EMBL/GenBank/DDBJ whole genome shotgun (WGS) entry which is preliminary data.</text>
</comment>
<accession>A0ABQ9HUP2</accession>
<evidence type="ECO:0000256" key="1">
    <source>
        <dbReference type="SAM" id="MobiDB-lite"/>
    </source>
</evidence>
<reference evidence="2 3" key="1">
    <citation type="submission" date="2023-02" db="EMBL/GenBank/DDBJ databases">
        <title>LHISI_Scaffold_Assembly.</title>
        <authorList>
            <person name="Stuart O.P."/>
            <person name="Cleave R."/>
            <person name="Magrath M.J.L."/>
            <person name="Mikheyev A.S."/>
        </authorList>
    </citation>
    <scope>NUCLEOTIDE SEQUENCE [LARGE SCALE GENOMIC DNA]</scope>
    <source>
        <strain evidence="2">Daus_M_001</strain>
        <tissue evidence="2">Leg muscle</tissue>
    </source>
</reference>
<evidence type="ECO:0000313" key="2">
    <source>
        <dbReference type="EMBL" id="KAJ8888117.1"/>
    </source>
</evidence>
<proteinExistence type="predicted"/>
<sequence length="523" mass="57625">MEFSVKLRHLYCSKTLAMKYYFASSVHNACWPDCESINIPRGSGTKPRELKNKPLQAGQILRLETRRTRSLSPRHCTSKTSRDGGVSSADICLVISRSSDFSRKYGRVRTSGASEGGGSPRPHCQRGRWTAMLRRRSNAAHHPAARRLGARRLLTHSRPAYTPVYITNRCHGNTARLERRSDKALEVRFISPVSPPHFLTLDAGFPRRSISLLMPSNMDEHCFSKLLFLKIWEPDSCKTTINAVHGKGWTLDVNIFVTPCPRACWCGVQLFARLLISRISPLICGNRHEVTASAELRGSLEALGYKLTISWHNSKRTLAHVTSHPPAGEDETLALDAPVYAEAGTTAPSCYWSHDHTCCTAQTVNSLLKSAVKNVFSAAPGHTRVSVQQTGLPIWNFRKREEAGKLGSQPSVVLVNRPSVSQSSVCVFVRQLKAAHNNPSSAAVAERLVCSPSTKANQVQSPAGTLARVFARGNRAGRCRRVFSGISRSPRPYNPVLFHSHLISPSSALDTLLLRAAQISELG</sequence>
<organism evidence="2 3">
    <name type="scientific">Dryococelus australis</name>
    <dbReference type="NCBI Taxonomy" id="614101"/>
    <lineage>
        <taxon>Eukaryota</taxon>
        <taxon>Metazoa</taxon>
        <taxon>Ecdysozoa</taxon>
        <taxon>Arthropoda</taxon>
        <taxon>Hexapoda</taxon>
        <taxon>Insecta</taxon>
        <taxon>Pterygota</taxon>
        <taxon>Neoptera</taxon>
        <taxon>Polyneoptera</taxon>
        <taxon>Phasmatodea</taxon>
        <taxon>Verophasmatodea</taxon>
        <taxon>Anareolatae</taxon>
        <taxon>Phasmatidae</taxon>
        <taxon>Eurycanthinae</taxon>
        <taxon>Dryococelus</taxon>
    </lineage>
</organism>
<dbReference type="Proteomes" id="UP001159363">
    <property type="component" value="Chromosome 3"/>
</dbReference>
<dbReference type="EMBL" id="JARBHB010000003">
    <property type="protein sequence ID" value="KAJ8888117.1"/>
    <property type="molecule type" value="Genomic_DNA"/>
</dbReference>
<evidence type="ECO:0000313" key="3">
    <source>
        <dbReference type="Proteomes" id="UP001159363"/>
    </source>
</evidence>
<keyword evidence="3" id="KW-1185">Reference proteome</keyword>
<gene>
    <name evidence="2" type="ORF">PR048_007604</name>
</gene>